<evidence type="ECO:0008006" key="6">
    <source>
        <dbReference type="Google" id="ProtNLM"/>
    </source>
</evidence>
<reference evidence="5" key="1">
    <citation type="journal article" date="2017" name="Nat. Ecol. Evol.">
        <title>Genome expansion and lineage-specific genetic innovations in the forest pathogenic fungi Armillaria.</title>
        <authorList>
            <person name="Sipos G."/>
            <person name="Prasanna A.N."/>
            <person name="Walter M.C."/>
            <person name="O'Connor E."/>
            <person name="Balint B."/>
            <person name="Krizsan K."/>
            <person name="Kiss B."/>
            <person name="Hess J."/>
            <person name="Varga T."/>
            <person name="Slot J."/>
            <person name="Riley R."/>
            <person name="Boka B."/>
            <person name="Rigling D."/>
            <person name="Barry K."/>
            <person name="Lee J."/>
            <person name="Mihaltcheva S."/>
            <person name="LaButti K."/>
            <person name="Lipzen A."/>
            <person name="Waldron R."/>
            <person name="Moloney N.M."/>
            <person name="Sperisen C."/>
            <person name="Kredics L."/>
            <person name="Vagvoelgyi C."/>
            <person name="Patrignani A."/>
            <person name="Fitzpatrick D."/>
            <person name="Nagy I."/>
            <person name="Doyle S."/>
            <person name="Anderson J.B."/>
            <person name="Grigoriev I.V."/>
            <person name="Gueldener U."/>
            <person name="Muensterkoetter M."/>
            <person name="Nagy L.G."/>
        </authorList>
    </citation>
    <scope>NUCLEOTIDE SEQUENCE [LARGE SCALE GENOMIC DNA]</scope>
    <source>
        <strain evidence="5">Ar21-2</strain>
    </source>
</reference>
<keyword evidence="2" id="KW-1133">Transmembrane helix</keyword>
<keyword evidence="3" id="KW-0732">Signal</keyword>
<keyword evidence="5" id="KW-1185">Reference proteome</keyword>
<evidence type="ECO:0000313" key="5">
    <source>
        <dbReference type="Proteomes" id="UP000217790"/>
    </source>
</evidence>
<feature type="transmembrane region" description="Helical" evidence="2">
    <location>
        <begin position="235"/>
        <end position="258"/>
    </location>
</feature>
<organism evidence="4 5">
    <name type="scientific">Armillaria gallica</name>
    <name type="common">Bulbous honey fungus</name>
    <name type="synonym">Armillaria bulbosa</name>
    <dbReference type="NCBI Taxonomy" id="47427"/>
    <lineage>
        <taxon>Eukaryota</taxon>
        <taxon>Fungi</taxon>
        <taxon>Dikarya</taxon>
        <taxon>Basidiomycota</taxon>
        <taxon>Agaricomycotina</taxon>
        <taxon>Agaricomycetes</taxon>
        <taxon>Agaricomycetidae</taxon>
        <taxon>Agaricales</taxon>
        <taxon>Marasmiineae</taxon>
        <taxon>Physalacriaceae</taxon>
        <taxon>Armillaria</taxon>
    </lineage>
</organism>
<keyword evidence="2" id="KW-0812">Transmembrane</keyword>
<dbReference type="OrthoDB" id="2758521at2759"/>
<proteinExistence type="predicted"/>
<dbReference type="OMA" id="LYIRRRW"/>
<feature type="chain" id="PRO_5013662171" description="Mid2 domain-containing protein" evidence="3">
    <location>
        <begin position="18"/>
        <end position="384"/>
    </location>
</feature>
<evidence type="ECO:0000256" key="2">
    <source>
        <dbReference type="SAM" id="Phobius"/>
    </source>
</evidence>
<dbReference type="Proteomes" id="UP000217790">
    <property type="component" value="Unassembled WGS sequence"/>
</dbReference>
<evidence type="ECO:0000256" key="3">
    <source>
        <dbReference type="SAM" id="SignalP"/>
    </source>
</evidence>
<name>A0A2H3CXM7_ARMGA</name>
<sequence length="384" mass="42218">MELLAIFPFLLLHVTVAGQLTNHTIDDTLGDELTGFRVQYSPYSQPSNASALMWKNALQCNDCLIVPDRSSAMNDTWTSPAPFNWEIWKTECSAGSAIYIYLIVSNYPQSTGLVSDVICDFRMDGKIVGSYHHTTDGTYNFEYDVLAYSNTALKDDDHTFLIETTGTQSSYVIFDYALYTNSQASVTGPTTQTPGSTASESFGTSRSSVYVSSSSASSLGPSSSAVPLSPHSIKALTAGITVGVSALIIFAVSLVLYIRRRRRRVNQSVTLEIEAQPRCSFPPLTRAIQQPAPILGISLDDENYFQESFPAQFVTPRPRSKQLEGEESYRESTLMKPAGDAVERRPSVLHNGDLVVEELHPNGTDGYSLSTAISRSVLMSEWFY</sequence>
<dbReference type="EMBL" id="KZ293728">
    <property type="protein sequence ID" value="PBK81537.1"/>
    <property type="molecule type" value="Genomic_DNA"/>
</dbReference>
<accession>A0A2H3CXM7</accession>
<feature type="region of interest" description="Disordered" evidence="1">
    <location>
        <begin position="317"/>
        <end position="341"/>
    </location>
</feature>
<feature type="signal peptide" evidence="3">
    <location>
        <begin position="1"/>
        <end position="17"/>
    </location>
</feature>
<dbReference type="AlphaFoldDB" id="A0A2H3CXM7"/>
<protein>
    <recommendedName>
        <fullName evidence="6">Mid2 domain-containing protein</fullName>
    </recommendedName>
</protein>
<keyword evidence="2" id="KW-0472">Membrane</keyword>
<gene>
    <name evidence="4" type="ORF">ARMGADRAFT_1091156</name>
</gene>
<dbReference type="STRING" id="47427.A0A2H3CXM7"/>
<dbReference type="InParanoid" id="A0A2H3CXM7"/>
<evidence type="ECO:0000313" key="4">
    <source>
        <dbReference type="EMBL" id="PBK81537.1"/>
    </source>
</evidence>
<evidence type="ECO:0000256" key="1">
    <source>
        <dbReference type="SAM" id="MobiDB-lite"/>
    </source>
</evidence>
<feature type="compositionally biased region" description="Basic and acidic residues" evidence="1">
    <location>
        <begin position="321"/>
        <end position="330"/>
    </location>
</feature>